<gene>
    <name evidence="3" type="ORF">QBC46DRAFT_324902</name>
</gene>
<protein>
    <submittedName>
        <fullName evidence="3">Uncharacterized protein</fullName>
    </submittedName>
</protein>
<dbReference type="InterPro" id="IPR049207">
    <property type="entry name" value="DUF4246_N"/>
</dbReference>
<dbReference type="InterPro" id="IPR049192">
    <property type="entry name" value="DUF4246_C"/>
</dbReference>
<dbReference type="Pfam" id="PF14033">
    <property type="entry name" value="DUF4246"/>
    <property type="match status" value="1"/>
</dbReference>
<dbReference type="Proteomes" id="UP001303473">
    <property type="component" value="Unassembled WGS sequence"/>
</dbReference>
<dbReference type="Pfam" id="PF21666">
    <property type="entry name" value="DUF4246_N"/>
    <property type="match status" value="1"/>
</dbReference>
<dbReference type="PANTHER" id="PTHR33119:SF1">
    <property type="entry name" value="FE2OG DIOXYGENASE DOMAIN-CONTAINING PROTEIN"/>
    <property type="match status" value="1"/>
</dbReference>
<dbReference type="InterPro" id="IPR025340">
    <property type="entry name" value="DUF4246"/>
</dbReference>
<reference evidence="4" key="1">
    <citation type="journal article" date="2023" name="Mol. Phylogenet. Evol.">
        <title>Genome-scale phylogeny and comparative genomics of the fungal order Sordariales.</title>
        <authorList>
            <person name="Hensen N."/>
            <person name="Bonometti L."/>
            <person name="Westerberg I."/>
            <person name="Brannstrom I.O."/>
            <person name="Guillou S."/>
            <person name="Cros-Aarteil S."/>
            <person name="Calhoun S."/>
            <person name="Haridas S."/>
            <person name="Kuo A."/>
            <person name="Mondo S."/>
            <person name="Pangilinan J."/>
            <person name="Riley R."/>
            <person name="LaButti K."/>
            <person name="Andreopoulos B."/>
            <person name="Lipzen A."/>
            <person name="Chen C."/>
            <person name="Yan M."/>
            <person name="Daum C."/>
            <person name="Ng V."/>
            <person name="Clum A."/>
            <person name="Steindorff A."/>
            <person name="Ohm R.A."/>
            <person name="Martin F."/>
            <person name="Silar P."/>
            <person name="Natvig D.O."/>
            <person name="Lalanne C."/>
            <person name="Gautier V."/>
            <person name="Ament-Velasquez S.L."/>
            <person name="Kruys A."/>
            <person name="Hutchinson M.I."/>
            <person name="Powell A.J."/>
            <person name="Barry K."/>
            <person name="Miller A.N."/>
            <person name="Grigoriev I.V."/>
            <person name="Debuchy R."/>
            <person name="Gladieux P."/>
            <person name="Hiltunen Thoren M."/>
            <person name="Johannesson H."/>
        </authorList>
    </citation>
    <scope>NUCLEOTIDE SEQUENCE [LARGE SCALE GENOMIC DNA]</scope>
    <source>
        <strain evidence="4">CBS 340.73</strain>
    </source>
</reference>
<feature type="domain" description="DUF4246" evidence="2">
    <location>
        <begin position="35"/>
        <end position="91"/>
    </location>
</feature>
<keyword evidence="4" id="KW-1185">Reference proteome</keyword>
<dbReference type="AlphaFoldDB" id="A0AAN6RZU7"/>
<evidence type="ECO:0000313" key="4">
    <source>
        <dbReference type="Proteomes" id="UP001303473"/>
    </source>
</evidence>
<dbReference type="PANTHER" id="PTHR33119">
    <property type="entry name" value="IFI3P"/>
    <property type="match status" value="1"/>
</dbReference>
<evidence type="ECO:0000259" key="1">
    <source>
        <dbReference type="Pfam" id="PF14033"/>
    </source>
</evidence>
<evidence type="ECO:0000259" key="2">
    <source>
        <dbReference type="Pfam" id="PF21666"/>
    </source>
</evidence>
<sequence length="702" mass="78419">MAASKMRSGSWYVQQYGNGEAGLHFNNSGDGPLLVPGFGLPVDVECTPMERFAHGAHDWAQPRLTAREIAMLRLMDRLTEVPDWHVKVLEKDDSETIAAMRQEALAGHIAGPLKTYAHLISPAAWEWCLAELRDKAVFFRETGLISVCDSASCVITSDSLILRDILAKLQVPNPNSGDEIVDLIDPKMFPLVYGRTRVLSEGGALNLSNALASVGQGQIAPNPAHEPISRDEINGRLFHLQNGDLWEHWSQSKPYRHTSHSQWLPCEVSFTGEQGSTGVRITSYINNLHPVRYRSLHRTIKEVISLSIKPWNEVLVRRDRPRKPPRIRCYGVPWVPPYPEWAYELGAIERDRTSEEYREAKKLVEQFLAIPDPRTKKPGLHGHTNSSLEGRGTLERAMKMKHKRFRVGWAHPEPGQAFSYTDWKAGKAGRAVIPKLSTTRGTYGRVVLSQPDHQFYTVSLQDTFREQGLQVVVKLTTVELTPDNSSFSGTDWHIDGLLNEHIVATTILCLFSTNTTPAALSFRVEADLEPNEHTYEPREGSELATVLDLPSARALGADGNGGAPALQDLGAVALSEGRLVAVPNVLQRRMEPFSLENTASPGHKRFLILYLVDPHYRVCSTRNVPPQQHAWWWDAAEGDQVVAGWGKRGVPQEVANSICNEIGEWPMGWEEAARIREARAREEMVGTAAVQVGVQTYCFDWD</sequence>
<dbReference type="EMBL" id="MU853978">
    <property type="protein sequence ID" value="KAK3934566.1"/>
    <property type="molecule type" value="Genomic_DNA"/>
</dbReference>
<feature type="domain" description="DUF4246" evidence="1">
    <location>
        <begin position="123"/>
        <end position="634"/>
    </location>
</feature>
<evidence type="ECO:0000313" key="3">
    <source>
        <dbReference type="EMBL" id="KAK3934566.1"/>
    </source>
</evidence>
<accession>A0AAN6RZU7</accession>
<name>A0AAN6RZU7_9PEZI</name>
<proteinExistence type="predicted"/>
<organism evidence="3 4">
    <name type="scientific">Diplogelasinospora grovesii</name>
    <dbReference type="NCBI Taxonomy" id="303347"/>
    <lineage>
        <taxon>Eukaryota</taxon>
        <taxon>Fungi</taxon>
        <taxon>Dikarya</taxon>
        <taxon>Ascomycota</taxon>
        <taxon>Pezizomycotina</taxon>
        <taxon>Sordariomycetes</taxon>
        <taxon>Sordariomycetidae</taxon>
        <taxon>Sordariales</taxon>
        <taxon>Diplogelasinosporaceae</taxon>
        <taxon>Diplogelasinospora</taxon>
    </lineage>
</organism>
<comment type="caution">
    <text evidence="3">The sequence shown here is derived from an EMBL/GenBank/DDBJ whole genome shotgun (WGS) entry which is preliminary data.</text>
</comment>